<protein>
    <recommendedName>
        <fullName evidence="4">FHA domain-containing protein</fullName>
    </recommendedName>
</protein>
<proteinExistence type="predicted"/>
<keyword evidence="3" id="KW-1185">Reference proteome</keyword>
<sequence length="167" mass="18222">MGLPSNSPSYSSFVMGSSCSVPPEPARLPRQGTRDTHALCSGPTGIEGQIMTDNDGTLVMNGQRLPDTPRSKRWDISGTDQAGIRVHRTRFFLLHFAGAAGAAGFRQSPQRRRVQEGGSGPTEGRGPPLVANSGQCLLFQAEEGLRCNISLALFKREKRRVYHDYHI</sequence>
<comment type="caution">
    <text evidence="2">The sequence shown here is derived from an EMBL/GenBank/DDBJ whole genome shotgun (WGS) entry which is preliminary data.</text>
</comment>
<organism evidence="2 3">
    <name type="scientific">Diaporthe vaccinii</name>
    <dbReference type="NCBI Taxonomy" id="105482"/>
    <lineage>
        <taxon>Eukaryota</taxon>
        <taxon>Fungi</taxon>
        <taxon>Dikarya</taxon>
        <taxon>Ascomycota</taxon>
        <taxon>Pezizomycotina</taxon>
        <taxon>Sordariomycetes</taxon>
        <taxon>Sordariomycetidae</taxon>
        <taxon>Diaporthales</taxon>
        <taxon>Diaporthaceae</taxon>
        <taxon>Diaporthe</taxon>
        <taxon>Diaporthe eres species complex</taxon>
    </lineage>
</organism>
<feature type="compositionally biased region" description="Polar residues" evidence="1">
    <location>
        <begin position="1"/>
        <end position="20"/>
    </location>
</feature>
<evidence type="ECO:0008006" key="4">
    <source>
        <dbReference type="Google" id="ProtNLM"/>
    </source>
</evidence>
<feature type="region of interest" description="Disordered" evidence="1">
    <location>
        <begin position="1"/>
        <end position="34"/>
    </location>
</feature>
<accession>A0ABR4EJL1</accession>
<name>A0ABR4EJL1_9PEZI</name>
<evidence type="ECO:0000313" key="3">
    <source>
        <dbReference type="Proteomes" id="UP001600888"/>
    </source>
</evidence>
<reference evidence="2 3" key="1">
    <citation type="submission" date="2024-03" db="EMBL/GenBank/DDBJ databases">
        <title>A high-quality draft genome sequence of Diaporthe vaccinii, a causative agent of upright dieback and viscid rot disease in cranberry plants.</title>
        <authorList>
            <person name="Sarrasin M."/>
            <person name="Lang B.F."/>
            <person name="Burger G."/>
        </authorList>
    </citation>
    <scope>NUCLEOTIDE SEQUENCE [LARGE SCALE GENOMIC DNA]</scope>
    <source>
        <strain evidence="2 3">IS7</strain>
    </source>
</reference>
<gene>
    <name evidence="2" type="ORF">FJTKL_10478</name>
</gene>
<evidence type="ECO:0000256" key="1">
    <source>
        <dbReference type="SAM" id="MobiDB-lite"/>
    </source>
</evidence>
<feature type="region of interest" description="Disordered" evidence="1">
    <location>
        <begin position="104"/>
        <end position="129"/>
    </location>
</feature>
<dbReference type="EMBL" id="JBAWTH010000048">
    <property type="protein sequence ID" value="KAL2282629.1"/>
    <property type="molecule type" value="Genomic_DNA"/>
</dbReference>
<dbReference type="Proteomes" id="UP001600888">
    <property type="component" value="Unassembled WGS sequence"/>
</dbReference>
<evidence type="ECO:0000313" key="2">
    <source>
        <dbReference type="EMBL" id="KAL2282629.1"/>
    </source>
</evidence>